<dbReference type="STRING" id="1450539.A0A318ZKX4"/>
<dbReference type="SUPFAM" id="SSF52833">
    <property type="entry name" value="Thioredoxin-like"/>
    <property type="match status" value="1"/>
</dbReference>
<dbReference type="GeneID" id="37078432"/>
<evidence type="ECO:0000313" key="3">
    <source>
        <dbReference type="EMBL" id="PYH48156.1"/>
    </source>
</evidence>
<protein>
    <recommendedName>
        <fullName evidence="2">GST C-terminal domain-containing protein</fullName>
    </recommendedName>
</protein>
<dbReference type="EMBL" id="KZ821222">
    <property type="protein sequence ID" value="PYH48156.1"/>
    <property type="molecule type" value="Genomic_DNA"/>
</dbReference>
<reference evidence="3 4" key="1">
    <citation type="submission" date="2016-12" db="EMBL/GenBank/DDBJ databases">
        <title>The genomes of Aspergillus section Nigri reveals drivers in fungal speciation.</title>
        <authorList>
            <consortium name="DOE Joint Genome Institute"/>
            <person name="Vesth T.C."/>
            <person name="Nybo J."/>
            <person name="Theobald S."/>
            <person name="Brandl J."/>
            <person name="Frisvad J.C."/>
            <person name="Nielsen K.F."/>
            <person name="Lyhne E.K."/>
            <person name="Kogle M.E."/>
            <person name="Kuo A."/>
            <person name="Riley R."/>
            <person name="Clum A."/>
            <person name="Nolan M."/>
            <person name="Lipzen A."/>
            <person name="Salamov A."/>
            <person name="Henrissat B."/>
            <person name="Wiebenga A."/>
            <person name="De Vries R.P."/>
            <person name="Grigoriev I.V."/>
            <person name="Mortensen U.H."/>
            <person name="Andersen M.R."/>
            <person name="Baker S.E."/>
        </authorList>
    </citation>
    <scope>NUCLEOTIDE SEQUENCE [LARGE SCALE GENOMIC DNA]</scope>
    <source>
        <strain evidence="3 4">JOP 1030-1</strain>
    </source>
</reference>
<accession>A0A318ZKX4</accession>
<dbReference type="InterPro" id="IPR010987">
    <property type="entry name" value="Glutathione-S-Trfase_C-like"/>
</dbReference>
<evidence type="ECO:0000256" key="1">
    <source>
        <dbReference type="ARBA" id="ARBA00007409"/>
    </source>
</evidence>
<dbReference type="PROSITE" id="PS50405">
    <property type="entry name" value="GST_CTER"/>
    <property type="match status" value="1"/>
</dbReference>
<dbReference type="OrthoDB" id="2309723at2759"/>
<dbReference type="CDD" id="cd03057">
    <property type="entry name" value="GST_N_Beta"/>
    <property type="match status" value="1"/>
</dbReference>
<dbReference type="Proteomes" id="UP000248349">
    <property type="component" value="Unassembled WGS sequence"/>
</dbReference>
<dbReference type="InterPro" id="IPR036282">
    <property type="entry name" value="Glutathione-S-Trfase_C_sf"/>
</dbReference>
<name>A0A318ZKX4_9EURO</name>
<proteinExistence type="inferred from homology"/>
<dbReference type="Gene3D" id="1.20.1050.10">
    <property type="match status" value="1"/>
</dbReference>
<keyword evidence="4" id="KW-1185">Reference proteome</keyword>
<dbReference type="Pfam" id="PF02798">
    <property type="entry name" value="GST_N"/>
    <property type="match status" value="1"/>
</dbReference>
<dbReference type="PANTHER" id="PTHR44051">
    <property type="entry name" value="GLUTATHIONE S-TRANSFERASE-RELATED"/>
    <property type="match status" value="1"/>
</dbReference>
<dbReference type="InterPro" id="IPR040079">
    <property type="entry name" value="Glutathione_S-Trfase"/>
</dbReference>
<organism evidence="3 4">
    <name type="scientific">Aspergillus saccharolyticus JOP 1030-1</name>
    <dbReference type="NCBI Taxonomy" id="1450539"/>
    <lineage>
        <taxon>Eukaryota</taxon>
        <taxon>Fungi</taxon>
        <taxon>Dikarya</taxon>
        <taxon>Ascomycota</taxon>
        <taxon>Pezizomycotina</taxon>
        <taxon>Eurotiomycetes</taxon>
        <taxon>Eurotiomycetidae</taxon>
        <taxon>Eurotiales</taxon>
        <taxon>Aspergillaceae</taxon>
        <taxon>Aspergillus</taxon>
        <taxon>Aspergillus subgen. Circumdati</taxon>
    </lineage>
</organism>
<comment type="similarity">
    <text evidence="1">Belongs to the GST superfamily.</text>
</comment>
<evidence type="ECO:0000313" key="4">
    <source>
        <dbReference type="Proteomes" id="UP000248349"/>
    </source>
</evidence>
<feature type="domain" description="GST C-terminal" evidence="2">
    <location>
        <begin position="88"/>
        <end position="216"/>
    </location>
</feature>
<sequence length="216" mass="24068">MSHQLPKVTLFYSPGACSYVPHVALIHASIPTNLILAKVGAMSPEFLKINPKRRVPVVVVNDEIVTEMAAVLTAIASLVPDQKLLGTTSLETIRVYEWLNYLSTVAHNQATAQIWRTERFTDDVAAYPAIQAKGRKVIQEVYALIEEKLRGRGEETGYAVGDAFTVVDPFLVVVYLWSIRLGFGDMESRFPRFVMYAERLLGLEAFGLAAKLHGFR</sequence>
<evidence type="ECO:0000259" key="2">
    <source>
        <dbReference type="PROSITE" id="PS50405"/>
    </source>
</evidence>
<dbReference type="Gene3D" id="3.40.30.10">
    <property type="entry name" value="Glutaredoxin"/>
    <property type="match status" value="1"/>
</dbReference>
<gene>
    <name evidence="3" type="ORF">BP01DRAFT_380072</name>
</gene>
<dbReference type="PANTHER" id="PTHR44051:SF8">
    <property type="entry name" value="GLUTATHIONE S-TRANSFERASE GSTA"/>
    <property type="match status" value="1"/>
</dbReference>
<dbReference type="RefSeq" id="XP_025434138.1">
    <property type="nucleotide sequence ID" value="XM_025577203.1"/>
</dbReference>
<dbReference type="InterPro" id="IPR036249">
    <property type="entry name" value="Thioredoxin-like_sf"/>
</dbReference>
<dbReference type="AlphaFoldDB" id="A0A318ZKX4"/>
<dbReference type="SUPFAM" id="SSF47616">
    <property type="entry name" value="GST C-terminal domain-like"/>
    <property type="match status" value="1"/>
</dbReference>
<dbReference type="InterPro" id="IPR004045">
    <property type="entry name" value="Glutathione_S-Trfase_N"/>
</dbReference>
<dbReference type="SFLD" id="SFLDS00019">
    <property type="entry name" value="Glutathione_Transferase_(cytos"/>
    <property type="match status" value="1"/>
</dbReference>